<dbReference type="Proteomes" id="UP000234331">
    <property type="component" value="Unassembled WGS sequence"/>
</dbReference>
<evidence type="ECO:0000313" key="3">
    <source>
        <dbReference type="EMBL" id="SNQ50653.1"/>
    </source>
</evidence>
<dbReference type="SUPFAM" id="SSF50475">
    <property type="entry name" value="FMN-binding split barrel"/>
    <property type="match status" value="1"/>
</dbReference>
<dbReference type="PANTHER" id="PTHR35176">
    <property type="entry name" value="HEME OXYGENASE HI_0854-RELATED"/>
    <property type="match status" value="1"/>
</dbReference>
<gene>
    <name evidence="3" type="ORF">FRACA_50041</name>
</gene>
<dbReference type="GO" id="GO:0005829">
    <property type="term" value="C:cytosol"/>
    <property type="evidence" value="ECO:0007669"/>
    <property type="project" value="TreeGrafter"/>
</dbReference>
<keyword evidence="4" id="KW-1185">Reference proteome</keyword>
<evidence type="ECO:0000313" key="4">
    <source>
        <dbReference type="Proteomes" id="UP000234331"/>
    </source>
</evidence>
<organism evidence="3 4">
    <name type="scientific">Frankia canadensis</name>
    <dbReference type="NCBI Taxonomy" id="1836972"/>
    <lineage>
        <taxon>Bacteria</taxon>
        <taxon>Bacillati</taxon>
        <taxon>Actinomycetota</taxon>
        <taxon>Actinomycetes</taxon>
        <taxon>Frankiales</taxon>
        <taxon>Frankiaceae</taxon>
        <taxon>Frankia</taxon>
    </lineage>
</organism>
<dbReference type="Gene3D" id="2.30.110.10">
    <property type="entry name" value="Electron Transport, Fmn-binding Protein, Chain A"/>
    <property type="match status" value="1"/>
</dbReference>
<dbReference type="InterPro" id="IPR011576">
    <property type="entry name" value="Pyridox_Oxase_N"/>
</dbReference>
<dbReference type="InterPro" id="IPR052019">
    <property type="entry name" value="F420H2_bilvrd_red/Heme_oxyg"/>
</dbReference>
<dbReference type="EMBL" id="FZMO01000445">
    <property type="protein sequence ID" value="SNQ50653.1"/>
    <property type="molecule type" value="Genomic_DNA"/>
</dbReference>
<name>A0A2I2KYB1_9ACTN</name>
<dbReference type="NCBIfam" id="TIGR03618">
    <property type="entry name" value="Rv1155_F420"/>
    <property type="match status" value="1"/>
</dbReference>
<feature type="domain" description="Pyridoxamine 5'-phosphate oxidase N-terminal" evidence="2">
    <location>
        <begin position="5"/>
        <end position="128"/>
    </location>
</feature>
<dbReference type="GO" id="GO:0016627">
    <property type="term" value="F:oxidoreductase activity, acting on the CH-CH group of donors"/>
    <property type="evidence" value="ECO:0007669"/>
    <property type="project" value="TreeGrafter"/>
</dbReference>
<dbReference type="Pfam" id="PF01243">
    <property type="entry name" value="PNPOx_N"/>
    <property type="match status" value="1"/>
</dbReference>
<reference evidence="3 4" key="1">
    <citation type="submission" date="2017-06" db="EMBL/GenBank/DDBJ databases">
        <authorList>
            <person name="Kim H.J."/>
            <person name="Triplett B.A."/>
        </authorList>
    </citation>
    <scope>NUCLEOTIDE SEQUENCE [LARGE SCALE GENOMIC DNA]</scope>
    <source>
        <strain evidence="3">FRACA_ARgP5</strain>
    </source>
</reference>
<dbReference type="PANTHER" id="PTHR35176:SF6">
    <property type="entry name" value="HEME OXYGENASE HI_0854-RELATED"/>
    <property type="match status" value="1"/>
</dbReference>
<dbReference type="GO" id="GO:0070967">
    <property type="term" value="F:coenzyme F420 binding"/>
    <property type="evidence" value="ECO:0007669"/>
    <property type="project" value="TreeGrafter"/>
</dbReference>
<sequence>MADRLPETVRALADARTYVVLATVQADGSPRMTVLWVDRDNDDLLLSTVRGRAKERDIARDPRVGLMFFDQNDPYAYVEVRGTATLTEQGGRELIDRLSLKYTGDIYRWDDPEEVRVVIRVVADRVLTVG</sequence>
<proteinExistence type="predicted"/>
<evidence type="ECO:0000256" key="1">
    <source>
        <dbReference type="ARBA" id="ARBA00023002"/>
    </source>
</evidence>
<dbReference type="InterPro" id="IPR012349">
    <property type="entry name" value="Split_barrel_FMN-bd"/>
</dbReference>
<protein>
    <submittedName>
        <fullName evidence="3">Putative PPOX class F420-dependent enzyme</fullName>
    </submittedName>
</protein>
<evidence type="ECO:0000259" key="2">
    <source>
        <dbReference type="Pfam" id="PF01243"/>
    </source>
</evidence>
<dbReference type="AlphaFoldDB" id="A0A2I2KYB1"/>
<keyword evidence="1" id="KW-0560">Oxidoreductase</keyword>
<accession>A0A2I2KYB1</accession>
<dbReference type="RefSeq" id="WP_101834071.1">
    <property type="nucleotide sequence ID" value="NZ_FZMO01000445.1"/>
</dbReference>
<dbReference type="InterPro" id="IPR019920">
    <property type="entry name" value="F420-binding_dom_put"/>
</dbReference>
<dbReference type="OrthoDB" id="162914at2"/>